<reference evidence="3" key="1">
    <citation type="submission" date="2024-06" db="EMBL/GenBank/DDBJ databases">
        <authorList>
            <person name="Liu X."/>
            <person name="Lenzi L."/>
            <person name="Haldenby T S."/>
            <person name="Uol C."/>
        </authorList>
    </citation>
    <scope>NUCLEOTIDE SEQUENCE</scope>
</reference>
<sequence>MDYLKGYVNSIATFATSVIDNSLGIDQSENQTEDLAGHQPAADGVSSNVTTRDDNVSTDPKKTEDSGDEPSDHRLKESNSGATGSGDGLPGIFDWVPKFSQNPVVHYMNSLASFGSAPESEESSTNTKPDVDDKVVVEDVAVCQSPTATSTEIGGASQSVENDRELAFIDWVEGLSSRTGNVWKLMKQDFSEVLSVVSKEPKEAVSRTASSVRQHLSAVADAAKKIDPNQFLLPEQSDKEIKGENTEKPDPGPPESSELPSLSNLRSDVSQLVSGFMSVLFGPDECRPASAKDKREARLQILRADPATYENEPPPPPPHLGLINYTDWRTAYFDETTCQPRPGIPLCGARDASNIGREEEQLIEPPHPSPEELLDTYPFMRKYLTQLVRVDDQSDGKGITDADFWSRYYYRVWLLDVTEKRRQRLAERVASKSQTQASDEISAPQSSTSKEEEEQEQEDEEEEEQREEEEKKGDEQGSSGTDDKPSTRVAPPQGETRTSLPTKGKEPQHLPQLSPQNSEDNVTESDHKERSVLKTSSTAVQKKSEKRKQKRRKGKKRHELVRNSECEASDSGSATDHHVRKEETSPHATENPGAPTEKRMPTPPAATKVDDAPRVAPAENKSACESDEIITSGSSSVVVLSNSEDEQEDDTVDNPADTDNSSVPGWKPVSPAPMFSEPQMVPVTQPESEHHSSVSDSNMEDWGDVCEEVTNGGSKQTEKENTPKLQSAGTRTAQKDTDEPDEDWANWS</sequence>
<feature type="compositionally biased region" description="Basic and acidic residues" evidence="1">
    <location>
        <begin position="236"/>
        <end position="250"/>
    </location>
</feature>
<accession>A0AAV2TU21</accession>
<evidence type="ECO:0000259" key="2">
    <source>
        <dbReference type="PROSITE" id="PS50858"/>
    </source>
</evidence>
<feature type="compositionally biased region" description="Polar residues" evidence="1">
    <location>
        <begin position="511"/>
        <end position="520"/>
    </location>
</feature>
<feature type="compositionally biased region" description="Basic and acidic residues" evidence="1">
    <location>
        <begin position="468"/>
        <end position="486"/>
    </location>
</feature>
<comment type="caution">
    <text evidence="3">The sequence shown here is derived from an EMBL/GenBank/DDBJ whole genome shotgun (WGS) entry which is preliminary data.</text>
</comment>
<evidence type="ECO:0000313" key="4">
    <source>
        <dbReference type="Proteomes" id="UP001497525"/>
    </source>
</evidence>
<dbReference type="Proteomes" id="UP001497525">
    <property type="component" value="Unassembled WGS sequence"/>
</dbReference>
<feature type="compositionally biased region" description="Acidic residues" evidence="1">
    <location>
        <begin position="698"/>
        <end position="707"/>
    </location>
</feature>
<feature type="compositionally biased region" description="Acidic residues" evidence="1">
    <location>
        <begin position="643"/>
        <end position="652"/>
    </location>
</feature>
<gene>
    <name evidence="3" type="ORF">CDAUBV1_LOCUS14809</name>
</gene>
<feature type="region of interest" description="Disordered" evidence="1">
    <location>
        <begin position="29"/>
        <end position="87"/>
    </location>
</feature>
<proteinExistence type="predicted"/>
<feature type="compositionally biased region" description="Basic residues" evidence="1">
    <location>
        <begin position="544"/>
        <end position="559"/>
    </location>
</feature>
<feature type="compositionally biased region" description="Acidic residues" evidence="1">
    <location>
        <begin position="738"/>
        <end position="748"/>
    </location>
</feature>
<feature type="domain" description="BSD" evidence="2">
    <location>
        <begin position="349"/>
        <end position="416"/>
    </location>
</feature>
<feature type="compositionally biased region" description="Basic and acidic residues" evidence="1">
    <location>
        <begin position="51"/>
        <end position="77"/>
    </location>
</feature>
<evidence type="ECO:0000256" key="1">
    <source>
        <dbReference type="SAM" id="MobiDB-lite"/>
    </source>
</evidence>
<dbReference type="PROSITE" id="PS50858">
    <property type="entry name" value="BSD"/>
    <property type="match status" value="1"/>
</dbReference>
<dbReference type="AlphaFoldDB" id="A0AAV2TU21"/>
<feature type="region of interest" description="Disordered" evidence="1">
    <location>
        <begin position="227"/>
        <end position="262"/>
    </location>
</feature>
<dbReference type="EMBL" id="CAXLJL010000623">
    <property type="protein sequence ID" value="CAL5139694.1"/>
    <property type="molecule type" value="Genomic_DNA"/>
</dbReference>
<dbReference type="InterPro" id="IPR005607">
    <property type="entry name" value="BSD_dom"/>
</dbReference>
<protein>
    <recommendedName>
        <fullName evidence="2">BSD domain-containing protein</fullName>
    </recommendedName>
</protein>
<feature type="compositionally biased region" description="Polar residues" evidence="1">
    <location>
        <begin position="431"/>
        <end position="448"/>
    </location>
</feature>
<organism evidence="3 4">
    <name type="scientific">Calicophoron daubneyi</name>
    <name type="common">Rumen fluke</name>
    <name type="synonym">Paramphistomum daubneyi</name>
    <dbReference type="NCBI Taxonomy" id="300641"/>
    <lineage>
        <taxon>Eukaryota</taxon>
        <taxon>Metazoa</taxon>
        <taxon>Spiralia</taxon>
        <taxon>Lophotrochozoa</taxon>
        <taxon>Platyhelminthes</taxon>
        <taxon>Trematoda</taxon>
        <taxon>Digenea</taxon>
        <taxon>Plagiorchiida</taxon>
        <taxon>Pronocephalata</taxon>
        <taxon>Paramphistomoidea</taxon>
        <taxon>Paramphistomidae</taxon>
        <taxon>Calicophoron</taxon>
    </lineage>
</organism>
<feature type="compositionally biased region" description="Acidic residues" evidence="1">
    <location>
        <begin position="451"/>
        <end position="467"/>
    </location>
</feature>
<feature type="compositionally biased region" description="Polar residues" evidence="1">
    <location>
        <begin position="723"/>
        <end position="732"/>
    </location>
</feature>
<feature type="compositionally biased region" description="Basic and acidic residues" evidence="1">
    <location>
        <begin position="575"/>
        <end position="585"/>
    </location>
</feature>
<name>A0AAV2TU21_CALDB</name>
<feature type="region of interest" description="Disordered" evidence="1">
    <location>
        <begin position="428"/>
        <end position="748"/>
    </location>
</feature>
<feature type="compositionally biased region" description="Low complexity" evidence="1">
    <location>
        <begin position="632"/>
        <end position="642"/>
    </location>
</feature>
<evidence type="ECO:0000313" key="3">
    <source>
        <dbReference type="EMBL" id="CAL5139694.1"/>
    </source>
</evidence>